<organism evidence="2 3">
    <name type="scientific">Prorocentrum cordatum</name>
    <dbReference type="NCBI Taxonomy" id="2364126"/>
    <lineage>
        <taxon>Eukaryota</taxon>
        <taxon>Sar</taxon>
        <taxon>Alveolata</taxon>
        <taxon>Dinophyceae</taxon>
        <taxon>Prorocentrales</taxon>
        <taxon>Prorocentraceae</taxon>
        <taxon>Prorocentrum</taxon>
    </lineage>
</organism>
<evidence type="ECO:0000313" key="2">
    <source>
        <dbReference type="EMBL" id="CAK0809043.1"/>
    </source>
</evidence>
<gene>
    <name evidence="2" type="ORF">PCOR1329_LOCUS14408</name>
</gene>
<comment type="caution">
    <text evidence="2">The sequence shown here is derived from an EMBL/GenBank/DDBJ whole genome shotgun (WGS) entry which is preliminary data.</text>
</comment>
<feature type="region of interest" description="Disordered" evidence="1">
    <location>
        <begin position="89"/>
        <end position="117"/>
    </location>
</feature>
<evidence type="ECO:0000313" key="3">
    <source>
        <dbReference type="Proteomes" id="UP001189429"/>
    </source>
</evidence>
<protein>
    <submittedName>
        <fullName evidence="2">Uncharacterized protein</fullName>
    </submittedName>
</protein>
<dbReference type="EMBL" id="CAUYUJ010004308">
    <property type="protein sequence ID" value="CAK0809043.1"/>
    <property type="molecule type" value="Genomic_DNA"/>
</dbReference>
<reference evidence="2" key="1">
    <citation type="submission" date="2023-10" db="EMBL/GenBank/DDBJ databases">
        <authorList>
            <person name="Chen Y."/>
            <person name="Shah S."/>
            <person name="Dougan E. K."/>
            <person name="Thang M."/>
            <person name="Chan C."/>
        </authorList>
    </citation>
    <scope>NUCLEOTIDE SEQUENCE [LARGE SCALE GENOMIC DNA]</scope>
</reference>
<name>A0ABN9QV96_9DINO</name>
<keyword evidence="3" id="KW-1185">Reference proteome</keyword>
<accession>A0ABN9QV96</accession>
<evidence type="ECO:0000256" key="1">
    <source>
        <dbReference type="SAM" id="MobiDB-lite"/>
    </source>
</evidence>
<dbReference type="Proteomes" id="UP001189429">
    <property type="component" value="Unassembled WGS sequence"/>
</dbReference>
<proteinExistence type="predicted"/>
<sequence>MIFKSTAHCLTGLNHKTIGDIYRANDMARSLYAHDMKRPIKFDSAPGNKSWCDVEAGEVDHGKNVVDDGCPSPHDAASTWEHWGGVQQRGAPRALTPTRLGPKQTVSRAPGPGPIREGEWKKYAQKHLQNRRVILHTDGARAHKLKVPGVIHGRAVHAKKKLKDRGEKPVSATADPWTAEGAAAAGSWLAGLARPCRCRCSWADSPGALELLEKQLDRCGPENL</sequence>